<dbReference type="InterPro" id="IPR036388">
    <property type="entry name" value="WH-like_DNA-bd_sf"/>
</dbReference>
<dbReference type="SUPFAM" id="SSF52172">
    <property type="entry name" value="CheY-like"/>
    <property type="match status" value="1"/>
</dbReference>
<evidence type="ECO:0000313" key="8">
    <source>
        <dbReference type="EMBL" id="CAK9076456.1"/>
    </source>
</evidence>
<dbReference type="PROSITE" id="PS50110">
    <property type="entry name" value="RESPONSE_REGULATORY"/>
    <property type="match status" value="1"/>
</dbReference>
<comment type="caution">
    <text evidence="8">The sequence shown here is derived from an EMBL/GenBank/DDBJ whole genome shotgun (WGS) entry which is preliminary data.</text>
</comment>
<keyword evidence="4" id="KW-0238">DNA-binding</keyword>
<dbReference type="SUPFAM" id="SSF46894">
    <property type="entry name" value="C-terminal effector domain of the bipartite response regulators"/>
    <property type="match status" value="1"/>
</dbReference>
<accession>A0ABP0PL30</accession>
<keyword evidence="3" id="KW-0274">FAD</keyword>
<dbReference type="InterPro" id="IPR040131">
    <property type="entry name" value="MnmG_N"/>
</dbReference>
<feature type="domain" description="Response regulatory" evidence="7">
    <location>
        <begin position="1"/>
        <end position="52"/>
    </location>
</feature>
<reference evidence="8 9" key="1">
    <citation type="submission" date="2024-02" db="EMBL/GenBank/DDBJ databases">
        <authorList>
            <person name="Chen Y."/>
            <person name="Shah S."/>
            <person name="Dougan E. K."/>
            <person name="Thang M."/>
            <person name="Chan C."/>
        </authorList>
    </citation>
    <scope>NUCLEOTIDE SEQUENCE [LARGE SCALE GENOMIC DNA]</scope>
</reference>
<organism evidence="8 9">
    <name type="scientific">Durusdinium trenchii</name>
    <dbReference type="NCBI Taxonomy" id="1381693"/>
    <lineage>
        <taxon>Eukaryota</taxon>
        <taxon>Sar</taxon>
        <taxon>Alveolata</taxon>
        <taxon>Dinophyceae</taxon>
        <taxon>Suessiales</taxon>
        <taxon>Symbiodiniaceae</taxon>
        <taxon>Durusdinium</taxon>
    </lineage>
</organism>
<dbReference type="Pfam" id="PF01134">
    <property type="entry name" value="GIDA"/>
    <property type="match status" value="1"/>
</dbReference>
<dbReference type="InterPro" id="IPR001789">
    <property type="entry name" value="Sig_transdc_resp-reg_receiver"/>
</dbReference>
<sequence length="315" mass="33613">MLKGRGVKLPIIMISGHGDVPMAVQALKRGAIDFLEKPFRDQELLEQISRAIEVDEERRSRAASVAGIRGRLEKLTPREREVMELVVDGYANKQVAAKLGLSEKTIEVHRSRVMSKMRAKTLPCLVKMAVAVGVAEATDCAEQDTNTSASHEYRVIVIGGGHAGAEAAWAAANLLGEDRSVALVTLRIDTIGAMSCNPAIGGLAKGQLVNEIDAMGGLMGLAADATGINFALLNRSRGPAVRGPRTQSDKLAYPRAVRSMLEARPEIEIIEAAVEQFVLEGDRVVGVRLGPGTGESRAFPVELRAAAVILTTGTF</sequence>
<gene>
    <name evidence="8" type="ORF">SCF082_LOCUS36858</name>
</gene>
<dbReference type="EMBL" id="CAXAMM010036927">
    <property type="protein sequence ID" value="CAK9076456.1"/>
    <property type="molecule type" value="Genomic_DNA"/>
</dbReference>
<dbReference type="InterPro" id="IPR016032">
    <property type="entry name" value="Sig_transdc_resp-reg_C-effctor"/>
</dbReference>
<comment type="caution">
    <text evidence="5">Lacks conserved residue(s) required for the propagation of feature annotation.</text>
</comment>
<evidence type="ECO:0000259" key="6">
    <source>
        <dbReference type="PROSITE" id="PS50043"/>
    </source>
</evidence>
<evidence type="ECO:0000313" key="9">
    <source>
        <dbReference type="Proteomes" id="UP001642464"/>
    </source>
</evidence>
<dbReference type="Gene3D" id="3.40.50.2300">
    <property type="match status" value="1"/>
</dbReference>
<evidence type="ECO:0000256" key="4">
    <source>
        <dbReference type="ARBA" id="ARBA00023125"/>
    </source>
</evidence>
<proteinExistence type="predicted"/>
<dbReference type="Pfam" id="PF00072">
    <property type="entry name" value="Response_reg"/>
    <property type="match status" value="1"/>
</dbReference>
<evidence type="ECO:0000256" key="3">
    <source>
        <dbReference type="ARBA" id="ARBA00022827"/>
    </source>
</evidence>
<dbReference type="CDD" id="cd06170">
    <property type="entry name" value="LuxR_C_like"/>
    <property type="match status" value="1"/>
</dbReference>
<keyword evidence="2" id="KW-0285">Flavoprotein</keyword>
<evidence type="ECO:0000256" key="5">
    <source>
        <dbReference type="PROSITE-ProRule" id="PRU00169"/>
    </source>
</evidence>
<dbReference type="Gene3D" id="3.50.50.60">
    <property type="entry name" value="FAD/NAD(P)-binding domain"/>
    <property type="match status" value="1"/>
</dbReference>
<dbReference type="PROSITE" id="PS50043">
    <property type="entry name" value="HTH_LUXR_2"/>
    <property type="match status" value="1"/>
</dbReference>
<dbReference type="SMART" id="SM00421">
    <property type="entry name" value="HTH_LUXR"/>
    <property type="match status" value="1"/>
</dbReference>
<keyword evidence="9" id="KW-1185">Reference proteome</keyword>
<evidence type="ECO:0000259" key="7">
    <source>
        <dbReference type="PROSITE" id="PS50110"/>
    </source>
</evidence>
<feature type="non-terminal residue" evidence="8">
    <location>
        <position position="315"/>
    </location>
</feature>
<dbReference type="PANTHER" id="PTHR11806:SF0">
    <property type="entry name" value="PROTEIN MTO1 HOMOLOG, MITOCHONDRIAL"/>
    <property type="match status" value="1"/>
</dbReference>
<feature type="domain" description="HTH luxR-type" evidence="6">
    <location>
        <begin position="68"/>
        <end position="133"/>
    </location>
</feature>
<dbReference type="PROSITE" id="PS00622">
    <property type="entry name" value="HTH_LUXR_1"/>
    <property type="match status" value="1"/>
</dbReference>
<comment type="cofactor">
    <cofactor evidence="1">
        <name>FAD</name>
        <dbReference type="ChEBI" id="CHEBI:57692"/>
    </cofactor>
</comment>
<dbReference type="Proteomes" id="UP001642464">
    <property type="component" value="Unassembled WGS sequence"/>
</dbReference>
<name>A0ABP0PL30_9DINO</name>
<dbReference type="InterPro" id="IPR011006">
    <property type="entry name" value="CheY-like_superfamily"/>
</dbReference>
<protein>
    <submittedName>
        <fullName evidence="8">tRNA uridine 5-carboxymethylaminomethyl modification enzyme MnmG (Glucose-inhibited division protein A)</fullName>
    </submittedName>
</protein>
<dbReference type="Gene3D" id="1.10.10.10">
    <property type="entry name" value="Winged helix-like DNA-binding domain superfamily/Winged helix DNA-binding domain"/>
    <property type="match status" value="1"/>
</dbReference>
<dbReference type="PRINTS" id="PR00038">
    <property type="entry name" value="HTHLUXR"/>
</dbReference>
<dbReference type="InterPro" id="IPR002218">
    <property type="entry name" value="MnmG-rel"/>
</dbReference>
<dbReference type="InterPro" id="IPR000792">
    <property type="entry name" value="Tscrpt_reg_LuxR_C"/>
</dbReference>
<evidence type="ECO:0000256" key="2">
    <source>
        <dbReference type="ARBA" id="ARBA00022630"/>
    </source>
</evidence>
<dbReference type="PANTHER" id="PTHR11806">
    <property type="entry name" value="GLUCOSE INHIBITED DIVISION PROTEIN A"/>
    <property type="match status" value="1"/>
</dbReference>
<dbReference type="PRINTS" id="PR00368">
    <property type="entry name" value="FADPNR"/>
</dbReference>
<dbReference type="SUPFAM" id="SSF51905">
    <property type="entry name" value="FAD/NAD(P)-binding domain"/>
    <property type="match status" value="1"/>
</dbReference>
<evidence type="ECO:0000256" key="1">
    <source>
        <dbReference type="ARBA" id="ARBA00001974"/>
    </source>
</evidence>
<dbReference type="InterPro" id="IPR036188">
    <property type="entry name" value="FAD/NAD-bd_sf"/>
</dbReference>
<dbReference type="Pfam" id="PF00196">
    <property type="entry name" value="GerE"/>
    <property type="match status" value="1"/>
</dbReference>